<dbReference type="PANTHER" id="PTHR19918">
    <property type="entry name" value="CELL DIVISION CYCLE 20 CDC20 FIZZY -RELATED"/>
    <property type="match status" value="1"/>
</dbReference>
<dbReference type="GO" id="GO:0005680">
    <property type="term" value="C:anaphase-promoting complex"/>
    <property type="evidence" value="ECO:0007669"/>
    <property type="project" value="TreeGrafter"/>
</dbReference>
<accession>A0A7R8CBZ0</accession>
<keyword evidence="2" id="KW-0132">Cell division</keyword>
<dbReference type="GO" id="GO:0010997">
    <property type="term" value="F:anaphase-promoting complex binding"/>
    <property type="evidence" value="ECO:0007669"/>
    <property type="project" value="InterPro"/>
</dbReference>
<dbReference type="Proteomes" id="UP000675881">
    <property type="component" value="Chromosome 1"/>
</dbReference>
<dbReference type="InterPro" id="IPR036322">
    <property type="entry name" value="WD40_repeat_dom_sf"/>
</dbReference>
<evidence type="ECO:0000256" key="3">
    <source>
        <dbReference type="ARBA" id="ARBA00022737"/>
    </source>
</evidence>
<dbReference type="GO" id="GO:0031145">
    <property type="term" value="P:anaphase-promoting complex-dependent catabolic process"/>
    <property type="evidence" value="ECO:0007669"/>
    <property type="project" value="TreeGrafter"/>
</dbReference>
<dbReference type="PROSITE" id="PS50294">
    <property type="entry name" value="WD_REPEATS_REGION"/>
    <property type="match status" value="1"/>
</dbReference>
<dbReference type="GO" id="GO:1905786">
    <property type="term" value="P:positive regulation of anaphase-promoting complex-dependent catabolic process"/>
    <property type="evidence" value="ECO:0007669"/>
    <property type="project" value="TreeGrafter"/>
</dbReference>
<keyword evidence="3" id="KW-0677">Repeat</keyword>
<evidence type="ECO:0000256" key="4">
    <source>
        <dbReference type="ARBA" id="ARBA00022776"/>
    </source>
</evidence>
<evidence type="ECO:0000313" key="7">
    <source>
        <dbReference type="EMBL" id="CAF2765715.1"/>
    </source>
</evidence>
<dbReference type="Pfam" id="PF00400">
    <property type="entry name" value="WD40"/>
    <property type="match status" value="1"/>
</dbReference>
<reference evidence="7" key="1">
    <citation type="submission" date="2021-02" db="EMBL/GenBank/DDBJ databases">
        <authorList>
            <person name="Bekaert M."/>
        </authorList>
    </citation>
    <scope>NUCLEOTIDE SEQUENCE</scope>
    <source>
        <strain evidence="7">IoA-00</strain>
    </source>
</reference>
<dbReference type="PROSITE" id="PS00678">
    <property type="entry name" value="WD_REPEATS_1"/>
    <property type="match status" value="1"/>
</dbReference>
<keyword evidence="8" id="KW-1185">Reference proteome</keyword>
<dbReference type="EMBL" id="HG994580">
    <property type="protein sequence ID" value="CAF2765715.1"/>
    <property type="molecule type" value="Genomic_DNA"/>
</dbReference>
<evidence type="ECO:0000256" key="2">
    <source>
        <dbReference type="ARBA" id="ARBA00022618"/>
    </source>
</evidence>
<evidence type="ECO:0000313" key="8">
    <source>
        <dbReference type="Proteomes" id="UP000675881"/>
    </source>
</evidence>
<dbReference type="SUPFAM" id="SSF50978">
    <property type="entry name" value="WD40 repeat-like"/>
    <property type="match status" value="1"/>
</dbReference>
<proteinExistence type="predicted"/>
<dbReference type="OrthoDB" id="10263272at2759"/>
<dbReference type="SMART" id="SM00320">
    <property type="entry name" value="WD40"/>
    <property type="match status" value="3"/>
</dbReference>
<keyword evidence="4" id="KW-0498">Mitosis</keyword>
<gene>
    <name evidence="7" type="ORF">LSAA_1362</name>
</gene>
<name>A0A7R8CBZ0_LEPSM</name>
<dbReference type="InterPro" id="IPR033010">
    <property type="entry name" value="Cdc20/Fizzy"/>
</dbReference>
<dbReference type="GO" id="GO:0051301">
    <property type="term" value="P:cell division"/>
    <property type="evidence" value="ECO:0007669"/>
    <property type="project" value="UniProtKB-KW"/>
</dbReference>
<evidence type="ECO:0000256" key="6">
    <source>
        <dbReference type="SAM" id="MobiDB-lite"/>
    </source>
</evidence>
<protein>
    <submittedName>
        <fullName evidence="7">CDC20</fullName>
    </submittedName>
</protein>
<dbReference type="PANTHER" id="PTHR19918:SF8">
    <property type="entry name" value="FI02843P"/>
    <property type="match status" value="1"/>
</dbReference>
<dbReference type="GO" id="GO:1990757">
    <property type="term" value="F:ubiquitin ligase activator activity"/>
    <property type="evidence" value="ECO:0007669"/>
    <property type="project" value="TreeGrafter"/>
</dbReference>
<organism evidence="7 8">
    <name type="scientific">Lepeophtheirus salmonis</name>
    <name type="common">Salmon louse</name>
    <name type="synonym">Caligus salmonis</name>
    <dbReference type="NCBI Taxonomy" id="72036"/>
    <lineage>
        <taxon>Eukaryota</taxon>
        <taxon>Metazoa</taxon>
        <taxon>Ecdysozoa</taxon>
        <taxon>Arthropoda</taxon>
        <taxon>Crustacea</taxon>
        <taxon>Multicrustacea</taxon>
        <taxon>Hexanauplia</taxon>
        <taxon>Copepoda</taxon>
        <taxon>Siphonostomatoida</taxon>
        <taxon>Caligidae</taxon>
        <taxon>Lepeophtheirus</taxon>
    </lineage>
</organism>
<keyword evidence="5" id="KW-0131">Cell cycle</keyword>
<keyword evidence="1" id="KW-0853">WD repeat</keyword>
<sequence length="248" mass="28004">MSPTRGRSKSIEGYGNTPKSLTVPPQMDERRHSDSKDCPVLFWWIMSLQMLKDKKILSFNSSAPKPQDYYVNSLKVLYSTSASTTKHNIESKVRHIPNTPVKVLDAPNLKSYFGMQTTPWENKYLAIADYSGHITLWDASVKKCLRRLSGHFNRVGTLGWSEHNLASGSRSGEVLIHDVRIKNHIICTLNEHTQEVCGIDWNSGGTLLATGGNDNTVFIWDIRSLDKPTKVLTQHQSAVKRYQMVSMV</sequence>
<dbReference type="InterPro" id="IPR015943">
    <property type="entry name" value="WD40/YVTN_repeat-like_dom_sf"/>
</dbReference>
<dbReference type="InterPro" id="IPR001680">
    <property type="entry name" value="WD40_rpt"/>
</dbReference>
<dbReference type="AlphaFoldDB" id="A0A7R8CBZ0"/>
<feature type="region of interest" description="Disordered" evidence="6">
    <location>
        <begin position="1"/>
        <end position="33"/>
    </location>
</feature>
<evidence type="ECO:0000256" key="5">
    <source>
        <dbReference type="ARBA" id="ARBA00023306"/>
    </source>
</evidence>
<evidence type="ECO:0000256" key="1">
    <source>
        <dbReference type="ARBA" id="ARBA00022574"/>
    </source>
</evidence>
<dbReference type="InterPro" id="IPR019775">
    <property type="entry name" value="WD40_repeat_CS"/>
</dbReference>
<dbReference type="Gene3D" id="2.130.10.10">
    <property type="entry name" value="YVTN repeat-like/Quinoprotein amine dehydrogenase"/>
    <property type="match status" value="1"/>
</dbReference>
<dbReference type="PROSITE" id="PS50082">
    <property type="entry name" value="WD_REPEATS_2"/>
    <property type="match status" value="1"/>
</dbReference>